<organism evidence="1">
    <name type="scientific">bioreactor metagenome</name>
    <dbReference type="NCBI Taxonomy" id="1076179"/>
    <lineage>
        <taxon>unclassified sequences</taxon>
        <taxon>metagenomes</taxon>
        <taxon>ecological metagenomes</taxon>
    </lineage>
</organism>
<dbReference type="EMBL" id="VSSQ01012748">
    <property type="protein sequence ID" value="MPM49962.1"/>
    <property type="molecule type" value="Genomic_DNA"/>
</dbReference>
<evidence type="ECO:0000313" key="1">
    <source>
        <dbReference type="EMBL" id="MPM49962.1"/>
    </source>
</evidence>
<dbReference type="Pfam" id="PF07030">
    <property type="entry name" value="Phage_Mu_Gp36"/>
    <property type="match status" value="1"/>
</dbReference>
<name>A0A645A9X1_9ZZZZ</name>
<sequence>MSYCTKQDVRDMLKDDALNAIIGDAYIEDAEEREAKIGPIIDRAIADADGEIDGYLAKRYAVPIAPTPQVITKFSKDIAVYNLYSRHGIDESSEEKNYLNRYNAAIKFLTLVAEGKVSIGAQTDDPASAAATGFSVKSNPRLFSRDSMRGM</sequence>
<gene>
    <name evidence="1" type="ORF">SDC9_96696</name>
</gene>
<dbReference type="AlphaFoldDB" id="A0A645A9X1"/>
<protein>
    <recommendedName>
        <fullName evidence="2">DUF1320 domain-containing protein</fullName>
    </recommendedName>
</protein>
<accession>A0A645A9X1</accession>
<dbReference type="InterPro" id="IPR009752">
    <property type="entry name" value="Phage_Mu_GpJ"/>
</dbReference>
<evidence type="ECO:0008006" key="2">
    <source>
        <dbReference type="Google" id="ProtNLM"/>
    </source>
</evidence>
<comment type="caution">
    <text evidence="1">The sequence shown here is derived from an EMBL/GenBank/DDBJ whole genome shotgun (WGS) entry which is preliminary data.</text>
</comment>
<proteinExistence type="predicted"/>
<reference evidence="1" key="1">
    <citation type="submission" date="2019-08" db="EMBL/GenBank/DDBJ databases">
        <authorList>
            <person name="Kucharzyk K."/>
            <person name="Murdoch R.W."/>
            <person name="Higgins S."/>
            <person name="Loffler F."/>
        </authorList>
    </citation>
    <scope>NUCLEOTIDE SEQUENCE</scope>
</reference>